<dbReference type="Gene3D" id="1.10.287.850">
    <property type="entry name" value="HP0062-like domain"/>
    <property type="match status" value="1"/>
</dbReference>
<evidence type="ECO:0000313" key="2">
    <source>
        <dbReference type="EMBL" id="COW03235.1"/>
    </source>
</evidence>
<dbReference type="SUPFAM" id="SSF140459">
    <property type="entry name" value="PE/PPE dimer-like"/>
    <property type="match status" value="1"/>
</dbReference>
<dbReference type="Proteomes" id="UP000045842">
    <property type="component" value="Unassembled WGS sequence"/>
</dbReference>
<gene>
    <name evidence="2" type="ORF">ERS007679_02959</name>
</gene>
<evidence type="ECO:0000313" key="3">
    <source>
        <dbReference type="Proteomes" id="UP000045842"/>
    </source>
</evidence>
<reference evidence="2 3" key="1">
    <citation type="submission" date="2015-03" db="EMBL/GenBank/DDBJ databases">
        <authorList>
            <consortium name="Pathogen Informatics"/>
        </authorList>
    </citation>
    <scope>NUCLEOTIDE SEQUENCE [LARGE SCALE GENOMIC DNA]</scope>
    <source>
        <strain evidence="2 3">G09801536</strain>
    </source>
</reference>
<name>A0A655INS2_MYCTX</name>
<proteinExistence type="predicted"/>
<feature type="domain" description="PE" evidence="1">
    <location>
        <begin position="4"/>
        <end position="79"/>
    </location>
</feature>
<dbReference type="AlphaFoldDB" id="A0A655INS2"/>
<organism evidence="2 3">
    <name type="scientific">Mycobacterium tuberculosis</name>
    <dbReference type="NCBI Taxonomy" id="1773"/>
    <lineage>
        <taxon>Bacteria</taxon>
        <taxon>Bacillati</taxon>
        <taxon>Actinomycetota</taxon>
        <taxon>Actinomycetes</taxon>
        <taxon>Mycobacteriales</taxon>
        <taxon>Mycobacteriaceae</taxon>
        <taxon>Mycobacterium</taxon>
        <taxon>Mycobacterium tuberculosis complex</taxon>
    </lineage>
</organism>
<dbReference type="InterPro" id="IPR000084">
    <property type="entry name" value="PE-PGRS_N"/>
</dbReference>
<dbReference type="InterPro" id="IPR038332">
    <property type="entry name" value="PPE_sf"/>
</dbReference>
<dbReference type="Pfam" id="PF00934">
    <property type="entry name" value="PE"/>
    <property type="match status" value="1"/>
</dbReference>
<protein>
    <submittedName>
        <fullName evidence="2">PE PGRS family protein</fullName>
    </submittedName>
</protein>
<dbReference type="EMBL" id="CSAD01000465">
    <property type="protein sequence ID" value="COW03235.1"/>
    <property type="molecule type" value="Genomic_DNA"/>
</dbReference>
<sequence>MSFLIASPEALAATATYLTGIGSAISAANAVAAAPTTEILAAGTDEVSTAISALFGAHAQAYQALSAHVAAFHDQFGSTPSMHPPWRCWDAR</sequence>
<accession>A0A655INS2</accession>
<evidence type="ECO:0000259" key="1">
    <source>
        <dbReference type="Pfam" id="PF00934"/>
    </source>
</evidence>